<dbReference type="Proteomes" id="UP000054217">
    <property type="component" value="Unassembled WGS sequence"/>
</dbReference>
<feature type="chain" id="PRO_5002167848" evidence="1">
    <location>
        <begin position="19"/>
        <end position="65"/>
    </location>
</feature>
<evidence type="ECO:0000313" key="3">
    <source>
        <dbReference type="Proteomes" id="UP000054217"/>
    </source>
</evidence>
<protein>
    <submittedName>
        <fullName evidence="2">Uncharacterized protein</fullName>
    </submittedName>
</protein>
<reference evidence="3" key="2">
    <citation type="submission" date="2015-01" db="EMBL/GenBank/DDBJ databases">
        <title>Evolutionary Origins and Diversification of the Mycorrhizal Mutualists.</title>
        <authorList>
            <consortium name="DOE Joint Genome Institute"/>
            <consortium name="Mycorrhizal Genomics Consortium"/>
            <person name="Kohler A."/>
            <person name="Kuo A."/>
            <person name="Nagy L.G."/>
            <person name="Floudas D."/>
            <person name="Copeland A."/>
            <person name="Barry K.W."/>
            <person name="Cichocki N."/>
            <person name="Veneault-Fourrey C."/>
            <person name="LaButti K."/>
            <person name="Lindquist E.A."/>
            <person name="Lipzen A."/>
            <person name="Lundell T."/>
            <person name="Morin E."/>
            <person name="Murat C."/>
            <person name="Riley R."/>
            <person name="Ohm R."/>
            <person name="Sun H."/>
            <person name="Tunlid A."/>
            <person name="Henrissat B."/>
            <person name="Grigoriev I.V."/>
            <person name="Hibbett D.S."/>
            <person name="Martin F."/>
        </authorList>
    </citation>
    <scope>NUCLEOTIDE SEQUENCE [LARGE SCALE GENOMIC DNA]</scope>
    <source>
        <strain evidence="3">Marx 270</strain>
    </source>
</reference>
<feature type="signal peptide" evidence="1">
    <location>
        <begin position="1"/>
        <end position="18"/>
    </location>
</feature>
<keyword evidence="3" id="KW-1185">Reference proteome</keyword>
<reference evidence="2 3" key="1">
    <citation type="submission" date="2014-04" db="EMBL/GenBank/DDBJ databases">
        <authorList>
            <consortium name="DOE Joint Genome Institute"/>
            <person name="Kuo A."/>
            <person name="Kohler A."/>
            <person name="Costa M.D."/>
            <person name="Nagy L.G."/>
            <person name="Floudas D."/>
            <person name="Copeland A."/>
            <person name="Barry K.W."/>
            <person name="Cichocki N."/>
            <person name="Veneault-Fourrey C."/>
            <person name="LaButti K."/>
            <person name="Lindquist E.A."/>
            <person name="Lipzen A."/>
            <person name="Lundell T."/>
            <person name="Morin E."/>
            <person name="Murat C."/>
            <person name="Sun H."/>
            <person name="Tunlid A."/>
            <person name="Henrissat B."/>
            <person name="Grigoriev I.V."/>
            <person name="Hibbett D.S."/>
            <person name="Martin F."/>
            <person name="Nordberg H.P."/>
            <person name="Cantor M.N."/>
            <person name="Hua S.X."/>
        </authorList>
    </citation>
    <scope>NUCLEOTIDE SEQUENCE [LARGE SCALE GENOMIC DNA]</scope>
    <source>
        <strain evidence="2 3">Marx 270</strain>
    </source>
</reference>
<keyword evidence="1" id="KW-0732">Signal</keyword>
<gene>
    <name evidence="2" type="ORF">M404DRAFT_994919</name>
</gene>
<dbReference type="HOGENOM" id="CLU_2850680_0_0_1"/>
<organism evidence="2 3">
    <name type="scientific">Pisolithus tinctorius Marx 270</name>
    <dbReference type="NCBI Taxonomy" id="870435"/>
    <lineage>
        <taxon>Eukaryota</taxon>
        <taxon>Fungi</taxon>
        <taxon>Dikarya</taxon>
        <taxon>Basidiomycota</taxon>
        <taxon>Agaricomycotina</taxon>
        <taxon>Agaricomycetes</taxon>
        <taxon>Agaricomycetidae</taxon>
        <taxon>Boletales</taxon>
        <taxon>Sclerodermatineae</taxon>
        <taxon>Pisolithaceae</taxon>
        <taxon>Pisolithus</taxon>
    </lineage>
</organism>
<proteinExistence type="predicted"/>
<name>A0A0C3PBZ3_PISTI</name>
<dbReference type="InParanoid" id="A0A0C3PBZ3"/>
<evidence type="ECO:0000313" key="2">
    <source>
        <dbReference type="EMBL" id="KIO11245.1"/>
    </source>
</evidence>
<sequence>MYTLAVLLAAPLALMVASQLPRMTKMSQLIDQKVKHFQVVFTIVDWESRKYNRAFHGGPRTSMIT</sequence>
<dbReference type="EMBL" id="KN831950">
    <property type="protein sequence ID" value="KIO11245.1"/>
    <property type="molecule type" value="Genomic_DNA"/>
</dbReference>
<accession>A0A0C3PBZ3</accession>
<dbReference type="AlphaFoldDB" id="A0A0C3PBZ3"/>
<evidence type="ECO:0000256" key="1">
    <source>
        <dbReference type="SAM" id="SignalP"/>
    </source>
</evidence>